<gene>
    <name evidence="2" type="ORF">BXY41_101403</name>
</gene>
<dbReference type="OrthoDB" id="1100194at2"/>
<dbReference type="RefSeq" id="WP_104434032.1">
    <property type="nucleotide sequence ID" value="NZ_PTJA01000001.1"/>
</dbReference>
<feature type="signal peptide" evidence="1">
    <location>
        <begin position="1"/>
        <end position="22"/>
    </location>
</feature>
<evidence type="ECO:0000256" key="1">
    <source>
        <dbReference type="SAM" id="SignalP"/>
    </source>
</evidence>
<dbReference type="SUPFAM" id="SSF69318">
    <property type="entry name" value="Integrin alpha N-terminal domain"/>
    <property type="match status" value="1"/>
</dbReference>
<dbReference type="Proteomes" id="UP000237749">
    <property type="component" value="Unassembled WGS sequence"/>
</dbReference>
<protein>
    <recommendedName>
        <fullName evidence="4">Lipoprotein</fullName>
    </recommendedName>
</protein>
<organism evidence="2 3">
    <name type="scientific">Lacrimispora xylanisolvens</name>
    <dbReference type="NCBI Taxonomy" id="384636"/>
    <lineage>
        <taxon>Bacteria</taxon>
        <taxon>Bacillati</taxon>
        <taxon>Bacillota</taxon>
        <taxon>Clostridia</taxon>
        <taxon>Lachnospirales</taxon>
        <taxon>Lachnospiraceae</taxon>
        <taxon>Lacrimispora</taxon>
    </lineage>
</organism>
<dbReference type="AlphaFoldDB" id="A0A2S6HZ44"/>
<feature type="chain" id="PRO_5015459977" description="Lipoprotein" evidence="1">
    <location>
        <begin position="23"/>
        <end position="323"/>
    </location>
</feature>
<evidence type="ECO:0008006" key="4">
    <source>
        <dbReference type="Google" id="ProtNLM"/>
    </source>
</evidence>
<comment type="caution">
    <text evidence="2">The sequence shown here is derived from an EMBL/GenBank/DDBJ whole genome shotgun (WGS) entry which is preliminary data.</text>
</comment>
<keyword evidence="1" id="KW-0732">Signal</keyword>
<dbReference type="InterPro" id="IPR028994">
    <property type="entry name" value="Integrin_alpha_N"/>
</dbReference>
<dbReference type="PROSITE" id="PS51257">
    <property type="entry name" value="PROKAR_LIPOPROTEIN"/>
    <property type="match status" value="1"/>
</dbReference>
<proteinExistence type="predicted"/>
<evidence type="ECO:0000313" key="3">
    <source>
        <dbReference type="Proteomes" id="UP000237749"/>
    </source>
</evidence>
<keyword evidence="3" id="KW-1185">Reference proteome</keyword>
<dbReference type="EMBL" id="PTJA01000001">
    <property type="protein sequence ID" value="PPK83340.1"/>
    <property type="molecule type" value="Genomic_DNA"/>
</dbReference>
<name>A0A2S6HZ44_9FIRM</name>
<accession>A0A2S6HZ44</accession>
<evidence type="ECO:0000313" key="2">
    <source>
        <dbReference type="EMBL" id="PPK83340.1"/>
    </source>
</evidence>
<reference evidence="2 3" key="1">
    <citation type="submission" date="2018-02" db="EMBL/GenBank/DDBJ databases">
        <title>Genomic Encyclopedia of Archaeal and Bacterial Type Strains, Phase II (KMG-II): from individual species to whole genera.</title>
        <authorList>
            <person name="Goeker M."/>
        </authorList>
    </citation>
    <scope>NUCLEOTIDE SEQUENCE [LARGE SCALE GENOMIC DNA]</scope>
    <source>
        <strain evidence="2 3">DSM 3808</strain>
    </source>
</reference>
<sequence length="323" mass="35716">MNKKILLTIITVSFLAAGCQKAASSDPLQDTESSSVKETQDITISIQSTQESKPSETTMAEKEKETDYMDYFKKNWIRNTDSNFPENGGITFVINGIYNGKLRGEITAVGGSPSYNIDNSQFEGIVDGDTAECVLIDDTRGNEGTLKLTFKSPSEMTAEIKITKKSEDTVMTIPEGKFDFAPNNLKNIEGFEPIENQSFLVDLDSWGKVKFVSGKLTQGNHVPVVFYLTNEEGDIFYEFTNGFPYSVDVEAVSFKDLNNDGLKDIITIVSDQYDGGSGQLIAEVCFQQKDGTFITNSELSQEINDSGNNKDIKTVTSYILNKK</sequence>